<evidence type="ECO:0000313" key="2">
    <source>
        <dbReference type="Proteomes" id="UP000499080"/>
    </source>
</evidence>
<dbReference type="EMBL" id="BGPR01000533">
    <property type="protein sequence ID" value="GBM25233.1"/>
    <property type="molecule type" value="Genomic_DNA"/>
</dbReference>
<dbReference type="AlphaFoldDB" id="A0A4Y2E7U9"/>
<reference evidence="1 2" key="1">
    <citation type="journal article" date="2019" name="Sci. Rep.">
        <title>Orb-weaving spider Araneus ventricosus genome elucidates the spidroin gene catalogue.</title>
        <authorList>
            <person name="Kono N."/>
            <person name="Nakamura H."/>
            <person name="Ohtoshi R."/>
            <person name="Moran D.A.P."/>
            <person name="Shinohara A."/>
            <person name="Yoshida Y."/>
            <person name="Fujiwara M."/>
            <person name="Mori M."/>
            <person name="Tomita M."/>
            <person name="Arakawa K."/>
        </authorList>
    </citation>
    <scope>NUCLEOTIDE SEQUENCE [LARGE SCALE GENOMIC DNA]</scope>
</reference>
<organism evidence="1 2">
    <name type="scientific">Araneus ventricosus</name>
    <name type="common">Orbweaver spider</name>
    <name type="synonym">Epeira ventricosa</name>
    <dbReference type="NCBI Taxonomy" id="182803"/>
    <lineage>
        <taxon>Eukaryota</taxon>
        <taxon>Metazoa</taxon>
        <taxon>Ecdysozoa</taxon>
        <taxon>Arthropoda</taxon>
        <taxon>Chelicerata</taxon>
        <taxon>Arachnida</taxon>
        <taxon>Araneae</taxon>
        <taxon>Araneomorphae</taxon>
        <taxon>Entelegynae</taxon>
        <taxon>Araneoidea</taxon>
        <taxon>Araneidae</taxon>
        <taxon>Araneus</taxon>
    </lineage>
</organism>
<comment type="caution">
    <text evidence="1">The sequence shown here is derived from an EMBL/GenBank/DDBJ whole genome shotgun (WGS) entry which is preliminary data.</text>
</comment>
<keyword evidence="2" id="KW-1185">Reference proteome</keyword>
<evidence type="ECO:0000313" key="1">
    <source>
        <dbReference type="EMBL" id="GBM25233.1"/>
    </source>
</evidence>
<protein>
    <submittedName>
        <fullName evidence="1">Uncharacterized protein</fullName>
    </submittedName>
</protein>
<name>A0A4Y2E7U9_ARAVE</name>
<gene>
    <name evidence="1" type="ORF">AVEN_153415_1</name>
</gene>
<accession>A0A4Y2E7U9</accession>
<proteinExistence type="predicted"/>
<sequence>MSCPLQDSTKGGRFTHEVKFELHQAHIHFGSLVESSFEPGTLRPETLPLGHCSLLEAACLQLETAIFILLNRTGWCQHLVGYAGLHIYKPYPDRTETGNRTI</sequence>
<dbReference type="Proteomes" id="UP000499080">
    <property type="component" value="Unassembled WGS sequence"/>
</dbReference>